<comment type="caution">
    <text evidence="7">The sequence shown here is derived from an EMBL/GenBank/DDBJ whole genome shotgun (WGS) entry which is preliminary data.</text>
</comment>
<feature type="domain" description="HTH tetR-type" evidence="6">
    <location>
        <begin position="39"/>
        <end position="99"/>
    </location>
</feature>
<keyword evidence="1" id="KW-0805">Transcription regulation</keyword>
<dbReference type="Proteomes" id="UP000197535">
    <property type="component" value="Unassembled WGS sequence"/>
</dbReference>
<proteinExistence type="predicted"/>
<evidence type="ECO:0000313" key="8">
    <source>
        <dbReference type="Proteomes" id="UP000197535"/>
    </source>
</evidence>
<dbReference type="InterPro" id="IPR009057">
    <property type="entry name" value="Homeodomain-like_sf"/>
</dbReference>
<evidence type="ECO:0000256" key="4">
    <source>
        <dbReference type="PROSITE-ProRule" id="PRU00335"/>
    </source>
</evidence>
<gene>
    <name evidence="7" type="ORF">AYR66_27365</name>
</gene>
<dbReference type="GO" id="GO:0003700">
    <property type="term" value="F:DNA-binding transcription factor activity"/>
    <property type="evidence" value="ECO:0007669"/>
    <property type="project" value="TreeGrafter"/>
</dbReference>
<dbReference type="InterPro" id="IPR001647">
    <property type="entry name" value="HTH_TetR"/>
</dbReference>
<dbReference type="GO" id="GO:0000976">
    <property type="term" value="F:transcription cis-regulatory region binding"/>
    <property type="evidence" value="ECO:0007669"/>
    <property type="project" value="TreeGrafter"/>
</dbReference>
<dbReference type="RefSeq" id="WP_272938358.1">
    <property type="nucleotide sequence ID" value="NZ_LSTO01000001.1"/>
</dbReference>
<keyword evidence="2 4" id="KW-0238">DNA-binding</keyword>
<dbReference type="AlphaFoldDB" id="A0A254TSG0"/>
<name>A0A254TSG0_9BURK</name>
<evidence type="ECO:0000256" key="2">
    <source>
        <dbReference type="ARBA" id="ARBA00023125"/>
    </source>
</evidence>
<sequence>MPSLYRRRPAVGFGKSAGPDAAGKTRIKPLKRPRQARAKFTVQAIYDTFVRIWRAAGWQGVTTRAVAMESGVSIGTLYEYFPNKEALLSGYVRHCVEVLLDAIETEVIRPAGLAWEERVDRLVRVTGSLGTGSQPYFDAAMLQLENVIAEPKHHRRVFEELSDKWIKAVDACTDLPARPDPAAVRNLFALVWGGKRYLLLLDADDAAQARWSDDTAQMCVAWLHLRSAR</sequence>
<dbReference type="InterPro" id="IPR050109">
    <property type="entry name" value="HTH-type_TetR-like_transc_reg"/>
</dbReference>
<dbReference type="Gene3D" id="1.10.357.10">
    <property type="entry name" value="Tetracycline Repressor, domain 2"/>
    <property type="match status" value="1"/>
</dbReference>
<dbReference type="PROSITE" id="PS50977">
    <property type="entry name" value="HTH_TETR_2"/>
    <property type="match status" value="1"/>
</dbReference>
<dbReference type="PANTHER" id="PTHR30055:SF234">
    <property type="entry name" value="HTH-TYPE TRANSCRIPTIONAL REGULATOR BETI"/>
    <property type="match status" value="1"/>
</dbReference>
<reference evidence="7 8" key="1">
    <citation type="submission" date="2016-02" db="EMBL/GenBank/DDBJ databases">
        <authorList>
            <person name="Wen L."/>
            <person name="He K."/>
            <person name="Yang H."/>
        </authorList>
    </citation>
    <scope>NUCLEOTIDE SEQUENCE [LARGE SCALE GENOMIC DNA]</scope>
    <source>
        <strain evidence="7 8">TSA40</strain>
    </source>
</reference>
<dbReference type="SUPFAM" id="SSF46689">
    <property type="entry name" value="Homeodomain-like"/>
    <property type="match status" value="1"/>
</dbReference>
<protein>
    <submittedName>
        <fullName evidence="7">TetR family transcriptional regulator</fullName>
    </submittedName>
</protein>
<dbReference type="PANTHER" id="PTHR30055">
    <property type="entry name" value="HTH-TYPE TRANSCRIPTIONAL REGULATOR RUTR"/>
    <property type="match status" value="1"/>
</dbReference>
<feature type="region of interest" description="Disordered" evidence="5">
    <location>
        <begin position="1"/>
        <end position="25"/>
    </location>
</feature>
<feature type="DNA-binding region" description="H-T-H motif" evidence="4">
    <location>
        <begin position="62"/>
        <end position="81"/>
    </location>
</feature>
<evidence type="ECO:0000259" key="6">
    <source>
        <dbReference type="PROSITE" id="PS50977"/>
    </source>
</evidence>
<evidence type="ECO:0000256" key="5">
    <source>
        <dbReference type="SAM" id="MobiDB-lite"/>
    </source>
</evidence>
<evidence type="ECO:0000313" key="7">
    <source>
        <dbReference type="EMBL" id="OWW22668.1"/>
    </source>
</evidence>
<accession>A0A254TSG0</accession>
<organism evidence="7 8">
    <name type="scientific">Noviherbaspirillum denitrificans</name>
    <dbReference type="NCBI Taxonomy" id="1968433"/>
    <lineage>
        <taxon>Bacteria</taxon>
        <taxon>Pseudomonadati</taxon>
        <taxon>Pseudomonadota</taxon>
        <taxon>Betaproteobacteria</taxon>
        <taxon>Burkholderiales</taxon>
        <taxon>Oxalobacteraceae</taxon>
        <taxon>Noviherbaspirillum</taxon>
    </lineage>
</organism>
<keyword evidence="3" id="KW-0804">Transcription</keyword>
<dbReference type="Pfam" id="PF00440">
    <property type="entry name" value="TetR_N"/>
    <property type="match status" value="1"/>
</dbReference>
<evidence type="ECO:0000256" key="1">
    <source>
        <dbReference type="ARBA" id="ARBA00023015"/>
    </source>
</evidence>
<dbReference type="EMBL" id="LSTO01000001">
    <property type="protein sequence ID" value="OWW22668.1"/>
    <property type="molecule type" value="Genomic_DNA"/>
</dbReference>
<keyword evidence="8" id="KW-1185">Reference proteome</keyword>
<evidence type="ECO:0000256" key="3">
    <source>
        <dbReference type="ARBA" id="ARBA00023163"/>
    </source>
</evidence>